<dbReference type="InterPro" id="IPR036866">
    <property type="entry name" value="RibonucZ/Hydroxyglut_hydro"/>
</dbReference>
<dbReference type="Gene3D" id="3.60.15.10">
    <property type="entry name" value="Ribonuclease Z/Hydroxyacylglutathione hydrolase-like"/>
    <property type="match status" value="1"/>
</dbReference>
<name>A0A6J7IG11_9ZZZZ</name>
<organism evidence="1">
    <name type="scientific">freshwater metagenome</name>
    <dbReference type="NCBI Taxonomy" id="449393"/>
    <lineage>
        <taxon>unclassified sequences</taxon>
        <taxon>metagenomes</taxon>
        <taxon>ecological metagenomes</taxon>
    </lineage>
</organism>
<evidence type="ECO:0000313" key="1">
    <source>
        <dbReference type="EMBL" id="CAB4929332.1"/>
    </source>
</evidence>
<dbReference type="EMBL" id="CAFBMK010000153">
    <property type="protein sequence ID" value="CAB4929332.1"/>
    <property type="molecule type" value="Genomic_DNA"/>
</dbReference>
<dbReference type="SUPFAM" id="SSF56281">
    <property type="entry name" value="Metallo-hydrolase/oxidoreductase"/>
    <property type="match status" value="1"/>
</dbReference>
<reference evidence="1" key="1">
    <citation type="submission" date="2020-05" db="EMBL/GenBank/DDBJ databases">
        <authorList>
            <person name="Chiriac C."/>
            <person name="Salcher M."/>
            <person name="Ghai R."/>
            <person name="Kavagutti S V."/>
        </authorList>
    </citation>
    <scope>NUCLEOTIDE SEQUENCE</scope>
</reference>
<gene>
    <name evidence="1" type="ORF">UFOPK3564_02283</name>
</gene>
<accession>A0A6J7IG11</accession>
<protein>
    <submittedName>
        <fullName evidence="1">Unannotated protein</fullName>
    </submittedName>
</protein>
<dbReference type="AlphaFoldDB" id="A0A6J7IG11"/>
<sequence length="198" mass="21434">MELRRIDQGLWRWTTPHPDWRPAEPGSVEDWDREVGSVLVNAADATVLIDPLVADDDWDDLDAQVTRWGLPVVVVTTIGWHARSRDAVVERWSGRAVGPGDDLPVGVELVPVQAAGESMVWLPAHRTLVPGDRLLGDPAGGLRTCPDSWLGSLPAPLDHAGLVLALRPLLELPVRRVLVSHGPPVLEDGRAAVARALA</sequence>
<proteinExistence type="predicted"/>